<keyword evidence="6 7" id="KW-0472">Membrane</keyword>
<dbReference type="Gene3D" id="2.60.40.2880">
    <property type="entry name" value="MmpS1-5, C-terminal soluble domain"/>
    <property type="match status" value="1"/>
</dbReference>
<dbReference type="Pfam" id="PF05423">
    <property type="entry name" value="Mycobact_memb"/>
    <property type="match status" value="1"/>
</dbReference>
<evidence type="ECO:0000313" key="8">
    <source>
        <dbReference type="EMBL" id="TDH19057.1"/>
    </source>
</evidence>
<keyword evidence="4 7" id="KW-0812">Transmembrane</keyword>
<sequence length="140" mass="15410">MKRAWIPVVMVLVLAIAGFAVWRIRGIFGSSQLPTYAGSMTDDKNNSKPKHVLYEIFGPPGTIADINYIDKEGEPHQINGATLPWSIEIVTTAPSMTGNILAQTRNADGLGCRITANDEKKDERYTNEVSAYVYCFVKSA</sequence>
<keyword evidence="5 7" id="KW-1133">Transmembrane helix</keyword>
<evidence type="ECO:0000256" key="2">
    <source>
        <dbReference type="ARBA" id="ARBA00007531"/>
    </source>
</evidence>
<evidence type="ECO:0000256" key="1">
    <source>
        <dbReference type="ARBA" id="ARBA00004236"/>
    </source>
</evidence>
<evidence type="ECO:0000256" key="5">
    <source>
        <dbReference type="ARBA" id="ARBA00022989"/>
    </source>
</evidence>
<organism evidence="8 9">
    <name type="scientific">Mycobacteroides franklinii</name>
    <dbReference type="NCBI Taxonomy" id="948102"/>
    <lineage>
        <taxon>Bacteria</taxon>
        <taxon>Bacillati</taxon>
        <taxon>Actinomycetota</taxon>
        <taxon>Actinomycetes</taxon>
        <taxon>Mycobacteriales</taxon>
        <taxon>Mycobacteriaceae</taxon>
        <taxon>Mycobacteroides</taxon>
    </lineage>
</organism>
<dbReference type="GO" id="GO:0005886">
    <property type="term" value="C:plasma membrane"/>
    <property type="evidence" value="ECO:0007669"/>
    <property type="project" value="UniProtKB-SubCell"/>
</dbReference>
<reference evidence="8 9" key="1">
    <citation type="journal article" date="2019" name="Sci. Rep.">
        <title>Extended insight into the Mycobacterium chelonae-abscessus complex through whole genome sequencing of Mycobacterium salmoniphilum outbreak and Mycobacterium salmoniphilum-like strains.</title>
        <authorList>
            <person name="Behra P.R.K."/>
            <person name="Das S."/>
            <person name="Pettersson B.M.F."/>
            <person name="Shirreff L."/>
            <person name="DuCote T."/>
            <person name="Jacobsson K.G."/>
            <person name="Ennis D.G."/>
            <person name="Kirsebom L.A."/>
        </authorList>
    </citation>
    <scope>NUCLEOTIDE SEQUENCE [LARGE SCALE GENOMIC DNA]</scope>
    <source>
        <strain evidence="8 9">DSM 45524</strain>
    </source>
</reference>
<evidence type="ECO:0000256" key="6">
    <source>
        <dbReference type="ARBA" id="ARBA00023136"/>
    </source>
</evidence>
<dbReference type="AlphaFoldDB" id="A0A4R5P7K2"/>
<evidence type="ECO:0000313" key="9">
    <source>
        <dbReference type="Proteomes" id="UP000295627"/>
    </source>
</evidence>
<gene>
    <name evidence="8" type="ORF">EJ571_20985</name>
</gene>
<accession>A0A4R5P7K2</accession>
<comment type="subcellular location">
    <subcellularLocation>
        <location evidence="1">Cell membrane</location>
    </subcellularLocation>
</comment>
<proteinExistence type="inferred from homology"/>
<keyword evidence="3" id="KW-1003">Cell membrane</keyword>
<evidence type="ECO:0000256" key="7">
    <source>
        <dbReference type="SAM" id="Phobius"/>
    </source>
</evidence>
<dbReference type="InterPro" id="IPR008693">
    <property type="entry name" value="MmpS"/>
</dbReference>
<evidence type="ECO:0008006" key="10">
    <source>
        <dbReference type="Google" id="ProtNLM"/>
    </source>
</evidence>
<dbReference type="InterPro" id="IPR038468">
    <property type="entry name" value="MmpS_C"/>
</dbReference>
<comment type="caution">
    <text evidence="8">The sequence shown here is derived from an EMBL/GenBank/DDBJ whole genome shotgun (WGS) entry which is preliminary data.</text>
</comment>
<feature type="transmembrane region" description="Helical" evidence="7">
    <location>
        <begin position="6"/>
        <end position="24"/>
    </location>
</feature>
<dbReference type="OrthoDB" id="3398257at2"/>
<dbReference type="Proteomes" id="UP000295627">
    <property type="component" value="Unassembled WGS sequence"/>
</dbReference>
<evidence type="ECO:0000256" key="4">
    <source>
        <dbReference type="ARBA" id="ARBA00022692"/>
    </source>
</evidence>
<comment type="similarity">
    <text evidence="2">Belongs to the MmpS family.</text>
</comment>
<dbReference type="EMBL" id="RXLR01000019">
    <property type="protein sequence ID" value="TDH19057.1"/>
    <property type="molecule type" value="Genomic_DNA"/>
</dbReference>
<protein>
    <recommendedName>
        <fullName evidence="10">Membrane protein mmpS4</fullName>
    </recommendedName>
</protein>
<evidence type="ECO:0000256" key="3">
    <source>
        <dbReference type="ARBA" id="ARBA00022475"/>
    </source>
</evidence>
<name>A0A4R5P7K2_9MYCO</name>